<dbReference type="EC" id="3.6.4.13" evidence="2"/>
<protein>
    <recommendedName>
        <fullName evidence="2">RNA helicase</fullName>
        <ecNumber evidence="2">3.6.4.13</ecNumber>
    </recommendedName>
</protein>
<accession>A0A4P9VUR4</accession>
<dbReference type="InterPro" id="IPR011709">
    <property type="entry name" value="DEAD-box_helicase_OB_fold"/>
</dbReference>
<evidence type="ECO:0000313" key="11">
    <source>
        <dbReference type="Proteomes" id="UP000257039"/>
    </source>
</evidence>
<gene>
    <name evidence="10" type="primary">hrpA</name>
    <name evidence="10" type="ORF">B9G39_08680</name>
</gene>
<dbReference type="Proteomes" id="UP000257039">
    <property type="component" value="Unassembled WGS sequence"/>
</dbReference>
<organism evidence="10 11">
    <name type="scientific">Zooshikella ganghwensis</name>
    <dbReference type="NCBI Taxonomy" id="202772"/>
    <lineage>
        <taxon>Bacteria</taxon>
        <taxon>Pseudomonadati</taxon>
        <taxon>Pseudomonadota</taxon>
        <taxon>Gammaproteobacteria</taxon>
        <taxon>Oceanospirillales</taxon>
        <taxon>Zooshikellaceae</taxon>
        <taxon>Zooshikella</taxon>
    </lineage>
</organism>
<reference evidence="10 11" key="1">
    <citation type="submission" date="2017-04" db="EMBL/GenBank/DDBJ databases">
        <title>Draft genome sequence of Zooshikella ganghwensis VG4 isolated from Red Sea sediments.</title>
        <authorList>
            <person name="Rehman Z."/>
            <person name="Alam I."/>
            <person name="Kamau A."/>
            <person name="Bajic V."/>
            <person name="Leiknes T."/>
        </authorList>
    </citation>
    <scope>NUCLEOTIDE SEQUENCE [LARGE SCALE GENOMIC DNA]</scope>
    <source>
        <strain evidence="10 11">VG4</strain>
    </source>
</reference>
<dbReference type="GO" id="GO:0003724">
    <property type="term" value="F:RNA helicase activity"/>
    <property type="evidence" value="ECO:0007669"/>
    <property type="project" value="UniProtKB-EC"/>
</dbReference>
<evidence type="ECO:0000256" key="1">
    <source>
        <dbReference type="ARBA" id="ARBA00008792"/>
    </source>
</evidence>
<dbReference type="Pfam" id="PF04408">
    <property type="entry name" value="WHD_HA2"/>
    <property type="match status" value="1"/>
</dbReference>
<keyword evidence="3" id="KW-0547">Nucleotide-binding</keyword>
<dbReference type="NCBIfam" id="TIGR01967">
    <property type="entry name" value="DEAH_box_HrpA"/>
    <property type="match status" value="1"/>
</dbReference>
<dbReference type="CDD" id="cd18791">
    <property type="entry name" value="SF2_C_RHA"/>
    <property type="match status" value="1"/>
</dbReference>
<dbReference type="Pfam" id="PF07717">
    <property type="entry name" value="OB_NTP_bind"/>
    <property type="match status" value="1"/>
</dbReference>
<comment type="similarity">
    <text evidence="1">Belongs to the DEAD box helicase family. DEAH subfamily.</text>
</comment>
<dbReference type="InterPro" id="IPR014001">
    <property type="entry name" value="Helicase_ATP-bd"/>
</dbReference>
<evidence type="ECO:0000256" key="7">
    <source>
        <dbReference type="ARBA" id="ARBA00047984"/>
    </source>
</evidence>
<dbReference type="FunFam" id="3.40.50.300:FF:000575">
    <property type="entry name" value="ATP-dependent helicase hrpA"/>
    <property type="match status" value="1"/>
</dbReference>
<evidence type="ECO:0000256" key="5">
    <source>
        <dbReference type="ARBA" id="ARBA00022806"/>
    </source>
</evidence>
<dbReference type="InterPro" id="IPR001650">
    <property type="entry name" value="Helicase_C-like"/>
</dbReference>
<keyword evidence="5 10" id="KW-0347">Helicase</keyword>
<dbReference type="SMART" id="SM00490">
    <property type="entry name" value="HELICc"/>
    <property type="match status" value="1"/>
</dbReference>
<dbReference type="InterPro" id="IPR003593">
    <property type="entry name" value="AAA+_ATPase"/>
</dbReference>
<sequence length="1306" mass="149972">MTFAVLKEQISQAMLKDRFRFNKRLNQLRKTYRGKKIPNEALIAIQDQVAKSTALVQLRKANSPKPTYNEQLPIAQKRAEILEAFKQHQVIVVAGETGSGKTTQLPKICLEAGQGILGMIGHTQPRRLAARSVASRIAEELQTQLGDAVGYQVRFTDQVSDQTHIKLMTDGILLAEIQQDRFLNQYDTLIIDEAHERSLNIDFLLGYLKWLLPKRPELKLIITSATIDVERFSQHFNQAPIIEVSGRAYPVTVHYRPLLDNEEDSSDNKRDTDEKQLQGIISALREIEQLERQGQVPRLGDVLVFLSGEREIRDTAKALRQAAFRDTEVLPLYARLTAAEQQRVFQPHRGRRVVLATNVAETSITVPGIRYVIDPGTARVSRYSYRSKVQRLPIEAVSQASANQRKGRCGRVAEGVCFRLFSEEDFLGRPEFTEPEIQRTNLASVILKMLQMRLGDITAFPFVDPPDNRLINDGLKLLQELQAIDHQQRLTPLGRQLAQLPVDPRMGRMLVAGAGLQALREVLIIASALSIQDPRERPTEKQQAADQQHAQFKHDDSDFLSFVQLWDAYENQRQELSQNQLRKYCKQHFLSYLRMREWRDLHHQLMLACRQLGLKINQEPAEYAVVHQALVPGLLGNIGTKLEQGEYQGARNKKFYLFPGSALFKRQPKWVMSAELVETSKLYGRILGKIEPEWVEKAAEHLLKRHYFEPHWEKRRGQVVAFEQVTLYGLIVVPRRKIDYRKIDPVVARQLFIRGALVEGNFTTQGDFFEYNQLQIDAVENLEAKARRRDILVDEEVLYQFYDERIPHHIADARSFERWRKTQEKKDPDYLLLTQEYLMRHEAEHITAEQYPDQFAWQGVHYPLSYHFDPTADDDGVTLQVPVAALPQLPRNRLQWLVPGLIEEKCTALIRGLPKAVRKNFVPVPDFVNAALEAISPDDTPLTEKLGEQLRKMTGIRVSDEEWQQVKLAAHLQMNIHVVDEQGRSLGQGRDLQALLQQFADVAEASLKQLSDHGLERDGITQWNFDYLPEEITQQQQGLVIRGYPALVDEKNSVALKVFATEDKAKAEHHRGVTRLGLLALPSQQLKYLRTQMPQLKQVALWGVNVYPKSLLEEDIIWLAANTLLHDEEIEPPRNEADFLVLIEKLRGNLASLVSEITVLLVDVFSRYHAINKQLKGRISLAVARSLADIKFQLQQLVYRGCLRDVPLCWLRHYPRYLDAILQRLDKLGGQIPRDNAHTEELTQLWEAYQQRVSALQGASLACPHLQLYRWLLEEYRVSLFAQSLKTSVPISAKRLRKQWELVLQP</sequence>
<evidence type="ECO:0000256" key="2">
    <source>
        <dbReference type="ARBA" id="ARBA00012552"/>
    </source>
</evidence>
<dbReference type="FunFam" id="1.20.120.1080:FF:000005">
    <property type="entry name" value="ATP-dependent helicase HrpA"/>
    <property type="match status" value="1"/>
</dbReference>
<dbReference type="InterPro" id="IPR027417">
    <property type="entry name" value="P-loop_NTPase"/>
</dbReference>
<evidence type="ECO:0000256" key="3">
    <source>
        <dbReference type="ARBA" id="ARBA00022741"/>
    </source>
</evidence>
<proteinExistence type="inferred from homology"/>
<dbReference type="InterPro" id="IPR048333">
    <property type="entry name" value="HA2_WH"/>
</dbReference>
<dbReference type="GO" id="GO:0005524">
    <property type="term" value="F:ATP binding"/>
    <property type="evidence" value="ECO:0007669"/>
    <property type="project" value="UniProtKB-KW"/>
</dbReference>
<dbReference type="SMART" id="SM00487">
    <property type="entry name" value="DEXDc"/>
    <property type="match status" value="1"/>
</dbReference>
<evidence type="ECO:0000256" key="4">
    <source>
        <dbReference type="ARBA" id="ARBA00022801"/>
    </source>
</evidence>
<dbReference type="GO" id="GO:0016887">
    <property type="term" value="F:ATP hydrolysis activity"/>
    <property type="evidence" value="ECO:0007669"/>
    <property type="project" value="RHEA"/>
</dbReference>
<dbReference type="Pfam" id="PF11898">
    <property type="entry name" value="DUF3418"/>
    <property type="match status" value="1"/>
</dbReference>
<dbReference type="Pfam" id="PF00271">
    <property type="entry name" value="Helicase_C"/>
    <property type="match status" value="1"/>
</dbReference>
<evidence type="ECO:0000256" key="6">
    <source>
        <dbReference type="ARBA" id="ARBA00022840"/>
    </source>
</evidence>
<name>A0A4P9VUR4_9GAMM</name>
<keyword evidence="11" id="KW-1185">Reference proteome</keyword>
<dbReference type="Gene3D" id="3.40.50.300">
    <property type="entry name" value="P-loop containing nucleotide triphosphate hydrolases"/>
    <property type="match status" value="2"/>
</dbReference>
<comment type="catalytic activity">
    <reaction evidence="7">
        <text>ATP + H2O = ADP + phosphate + H(+)</text>
        <dbReference type="Rhea" id="RHEA:13065"/>
        <dbReference type="ChEBI" id="CHEBI:15377"/>
        <dbReference type="ChEBI" id="CHEBI:15378"/>
        <dbReference type="ChEBI" id="CHEBI:30616"/>
        <dbReference type="ChEBI" id="CHEBI:43474"/>
        <dbReference type="ChEBI" id="CHEBI:456216"/>
        <dbReference type="EC" id="3.6.4.13"/>
    </reaction>
</comment>
<dbReference type="InterPro" id="IPR010222">
    <property type="entry name" value="RNA_helicase_HrpA"/>
</dbReference>
<dbReference type="InterPro" id="IPR011545">
    <property type="entry name" value="DEAD/DEAH_box_helicase_dom"/>
</dbReference>
<dbReference type="SUPFAM" id="SSF52540">
    <property type="entry name" value="P-loop containing nucleoside triphosphate hydrolases"/>
    <property type="match status" value="1"/>
</dbReference>
<dbReference type="PANTHER" id="PTHR18934:SF99">
    <property type="entry name" value="ATP-DEPENDENT RNA HELICASE DHX37-RELATED"/>
    <property type="match status" value="1"/>
</dbReference>
<dbReference type="NCBIfam" id="NF008348">
    <property type="entry name" value="PRK11131.1"/>
    <property type="match status" value="1"/>
</dbReference>
<dbReference type="CDD" id="cd17989">
    <property type="entry name" value="DEXHc_HrpA"/>
    <property type="match status" value="1"/>
</dbReference>
<keyword evidence="4 10" id="KW-0378">Hydrolase</keyword>
<dbReference type="Pfam" id="PF00270">
    <property type="entry name" value="DEAD"/>
    <property type="match status" value="1"/>
</dbReference>
<feature type="domain" description="Helicase ATP-binding" evidence="8">
    <location>
        <begin position="82"/>
        <end position="245"/>
    </location>
</feature>
<dbReference type="InterPro" id="IPR024590">
    <property type="entry name" value="HrpA_C"/>
</dbReference>
<dbReference type="SMART" id="SM00382">
    <property type="entry name" value="AAA"/>
    <property type="match status" value="1"/>
</dbReference>
<dbReference type="FunFam" id="3.40.50.300:FF:000439">
    <property type="entry name" value="ATP-dependent RNA helicase HrpA"/>
    <property type="match status" value="1"/>
</dbReference>
<dbReference type="InterPro" id="IPR007502">
    <property type="entry name" value="Helicase-assoc_dom"/>
</dbReference>
<dbReference type="SMART" id="SM00847">
    <property type="entry name" value="HA2"/>
    <property type="match status" value="1"/>
</dbReference>
<evidence type="ECO:0000313" key="10">
    <source>
        <dbReference type="EMBL" id="RDH46689.1"/>
    </source>
</evidence>
<evidence type="ECO:0000259" key="9">
    <source>
        <dbReference type="PROSITE" id="PS51194"/>
    </source>
</evidence>
<dbReference type="PROSITE" id="PS51192">
    <property type="entry name" value="HELICASE_ATP_BIND_1"/>
    <property type="match status" value="1"/>
</dbReference>
<feature type="domain" description="Helicase C-terminal" evidence="9">
    <location>
        <begin position="282"/>
        <end position="453"/>
    </location>
</feature>
<dbReference type="GO" id="GO:0003723">
    <property type="term" value="F:RNA binding"/>
    <property type="evidence" value="ECO:0007669"/>
    <property type="project" value="TreeGrafter"/>
</dbReference>
<dbReference type="Gene3D" id="1.20.120.1080">
    <property type="match status" value="1"/>
</dbReference>
<dbReference type="Pfam" id="PF21010">
    <property type="entry name" value="HA2_C"/>
    <property type="match status" value="1"/>
</dbReference>
<dbReference type="EMBL" id="NDXW01000001">
    <property type="protein sequence ID" value="RDH46689.1"/>
    <property type="molecule type" value="Genomic_DNA"/>
</dbReference>
<dbReference type="PANTHER" id="PTHR18934">
    <property type="entry name" value="ATP-DEPENDENT RNA HELICASE"/>
    <property type="match status" value="1"/>
</dbReference>
<comment type="caution">
    <text evidence="10">The sequence shown here is derived from an EMBL/GenBank/DDBJ whole genome shotgun (WGS) entry which is preliminary data.</text>
</comment>
<evidence type="ECO:0000259" key="8">
    <source>
        <dbReference type="PROSITE" id="PS51192"/>
    </source>
</evidence>
<dbReference type="PROSITE" id="PS51194">
    <property type="entry name" value="HELICASE_CTER"/>
    <property type="match status" value="1"/>
</dbReference>
<keyword evidence="6" id="KW-0067">ATP-binding</keyword>